<feature type="transmembrane region" description="Helical" evidence="7">
    <location>
        <begin position="417"/>
        <end position="435"/>
    </location>
</feature>
<reference evidence="8" key="1">
    <citation type="submission" date="2021-06" db="EMBL/GenBank/DDBJ databases">
        <title>Collection of gut derived symbiotic bacterial strains cultured from healthy donors.</title>
        <authorList>
            <person name="Lin H."/>
            <person name="Littmann E."/>
            <person name="Pamer E.G."/>
        </authorList>
    </citation>
    <scope>NUCLEOTIDE SEQUENCE</scope>
    <source>
        <strain evidence="8">MSK.6.33</strain>
    </source>
</reference>
<evidence type="ECO:0000256" key="5">
    <source>
        <dbReference type="ARBA" id="ARBA00022989"/>
    </source>
</evidence>
<dbReference type="PANTHER" id="PTHR30250">
    <property type="entry name" value="PST FAMILY PREDICTED COLANIC ACID TRANSPORTER"/>
    <property type="match status" value="1"/>
</dbReference>
<feature type="transmembrane region" description="Helical" evidence="7">
    <location>
        <begin position="115"/>
        <end position="137"/>
    </location>
</feature>
<keyword evidence="6 7" id="KW-0472">Membrane</keyword>
<feature type="transmembrane region" description="Helical" evidence="7">
    <location>
        <begin position="319"/>
        <end position="340"/>
    </location>
</feature>
<feature type="transmembrane region" description="Helical" evidence="7">
    <location>
        <begin position="441"/>
        <end position="462"/>
    </location>
</feature>
<dbReference type="PANTHER" id="PTHR30250:SF10">
    <property type="entry name" value="LIPOPOLYSACCHARIDE BIOSYNTHESIS PROTEIN WZXC"/>
    <property type="match status" value="1"/>
</dbReference>
<sequence length="482" mass="54062">MSNSLKQVATKGVLWSSIERFSVQGIQFVIMIIMARLLTPEDYGLVGMLTIFLAVSQSLIDSGFSQALIRKQNRTEVDNSTVFYFNIAVGLALYLLFYISAPWVADFYGLPELSLVMRVVCLGIIFNSLAVVQRALLTVRIDFKTQAKASLIAAVISGMTGIILAYTGFGVWALVCQQLVNLGINTLLLWIFSKWKPMRTYSWKSFRELFSFGSKLLASGLLDTTYNNIYPIVIGKVFSAGDLGHYTRAQQFSVFPSSNITGILQRVTYPVLCSIQNDIDRLRGVYRKFLKLSAYVVFPLMTGLAAVSFPFIRIVLGEKWMFCAALLQIICFSMMWYPIHAINLNLLQVQGRSDLFLRLEIIKKAIGVSILCLTIPLGLKAMCFGGVVSSILCLVINTFYTGKLIQVGFIMQMRDLFPTLVVSLLMFFLVLSLQWMTENPYAQLLGGIILGGGFYLAVTRLLRFQELQELFSLSQKDKLKKT</sequence>
<evidence type="ECO:0000313" key="8">
    <source>
        <dbReference type="EMBL" id="MBU9140089.1"/>
    </source>
</evidence>
<evidence type="ECO:0000313" key="9">
    <source>
        <dbReference type="Proteomes" id="UP000736888"/>
    </source>
</evidence>
<evidence type="ECO:0000256" key="6">
    <source>
        <dbReference type="ARBA" id="ARBA00023136"/>
    </source>
</evidence>
<proteinExistence type="inferred from homology"/>
<comment type="subcellular location">
    <subcellularLocation>
        <location evidence="1">Cell membrane</location>
        <topology evidence="1">Multi-pass membrane protein</topology>
    </subcellularLocation>
</comment>
<dbReference type="EMBL" id="JAHPYS010000034">
    <property type="protein sequence ID" value="MBU9140089.1"/>
    <property type="molecule type" value="Genomic_DNA"/>
</dbReference>
<accession>A0AAW4MEA5</accession>
<keyword evidence="4 7" id="KW-0812">Transmembrane</keyword>
<protein>
    <submittedName>
        <fullName evidence="8">Lipopolysaccharide biosynthesis protein</fullName>
    </submittedName>
</protein>
<feature type="transmembrane region" description="Helical" evidence="7">
    <location>
        <begin position="21"/>
        <end position="39"/>
    </location>
</feature>
<dbReference type="GO" id="GO:0005886">
    <property type="term" value="C:plasma membrane"/>
    <property type="evidence" value="ECO:0007669"/>
    <property type="project" value="UniProtKB-SubCell"/>
</dbReference>
<gene>
    <name evidence="8" type="ORF">KTG10_15285</name>
</gene>
<dbReference type="InterPro" id="IPR050833">
    <property type="entry name" value="Poly_Biosynth_Transport"/>
</dbReference>
<dbReference type="RefSeq" id="WP_216952482.1">
    <property type="nucleotide sequence ID" value="NZ_JAHPYS010000034.1"/>
</dbReference>
<keyword evidence="3" id="KW-1003">Cell membrane</keyword>
<comment type="caution">
    <text evidence="8">The sequence shown here is derived from an EMBL/GenBank/DDBJ whole genome shotgun (WGS) entry which is preliminary data.</text>
</comment>
<feature type="transmembrane region" description="Helical" evidence="7">
    <location>
        <begin position="149"/>
        <end position="166"/>
    </location>
</feature>
<evidence type="ECO:0000256" key="2">
    <source>
        <dbReference type="ARBA" id="ARBA00007430"/>
    </source>
</evidence>
<feature type="transmembrane region" description="Helical" evidence="7">
    <location>
        <begin position="172"/>
        <end position="192"/>
    </location>
</feature>
<feature type="transmembrane region" description="Helical" evidence="7">
    <location>
        <begin position="81"/>
        <end position="103"/>
    </location>
</feature>
<dbReference type="AlphaFoldDB" id="A0AAW4MEA5"/>
<comment type="similarity">
    <text evidence="2">Belongs to the polysaccharide synthase family.</text>
</comment>
<name>A0AAW4MEA5_PHOVU</name>
<evidence type="ECO:0000256" key="1">
    <source>
        <dbReference type="ARBA" id="ARBA00004651"/>
    </source>
</evidence>
<feature type="transmembrane region" description="Helical" evidence="7">
    <location>
        <begin position="361"/>
        <end position="379"/>
    </location>
</feature>
<evidence type="ECO:0000256" key="3">
    <source>
        <dbReference type="ARBA" id="ARBA00022475"/>
    </source>
</evidence>
<feature type="transmembrane region" description="Helical" evidence="7">
    <location>
        <begin position="385"/>
        <end position="405"/>
    </location>
</feature>
<evidence type="ECO:0000256" key="7">
    <source>
        <dbReference type="SAM" id="Phobius"/>
    </source>
</evidence>
<feature type="transmembrane region" description="Helical" evidence="7">
    <location>
        <begin position="292"/>
        <end position="313"/>
    </location>
</feature>
<dbReference type="CDD" id="cd13127">
    <property type="entry name" value="MATE_tuaB_like"/>
    <property type="match status" value="1"/>
</dbReference>
<feature type="transmembrane region" description="Helical" evidence="7">
    <location>
        <begin position="45"/>
        <end position="69"/>
    </location>
</feature>
<evidence type="ECO:0000256" key="4">
    <source>
        <dbReference type="ARBA" id="ARBA00022692"/>
    </source>
</evidence>
<organism evidence="8 9">
    <name type="scientific">Phocaeicola vulgatus</name>
    <name type="common">Bacteroides vulgatus</name>
    <dbReference type="NCBI Taxonomy" id="821"/>
    <lineage>
        <taxon>Bacteria</taxon>
        <taxon>Pseudomonadati</taxon>
        <taxon>Bacteroidota</taxon>
        <taxon>Bacteroidia</taxon>
        <taxon>Bacteroidales</taxon>
        <taxon>Bacteroidaceae</taxon>
        <taxon>Phocaeicola</taxon>
    </lineage>
</organism>
<dbReference type="Proteomes" id="UP000736888">
    <property type="component" value="Unassembled WGS sequence"/>
</dbReference>
<dbReference type="Pfam" id="PF13440">
    <property type="entry name" value="Polysacc_synt_3"/>
    <property type="match status" value="1"/>
</dbReference>
<keyword evidence="5 7" id="KW-1133">Transmembrane helix</keyword>